<evidence type="ECO:0000256" key="2">
    <source>
        <dbReference type="SAM" id="MobiDB-lite"/>
    </source>
</evidence>
<dbReference type="GO" id="GO:0016627">
    <property type="term" value="F:oxidoreductase activity, acting on the CH-CH group of donors"/>
    <property type="evidence" value="ECO:0007669"/>
    <property type="project" value="TreeGrafter"/>
</dbReference>
<dbReference type="InterPro" id="IPR052019">
    <property type="entry name" value="F420H2_bilvrd_red/Heme_oxyg"/>
</dbReference>
<dbReference type="NCBIfam" id="TIGR04023">
    <property type="entry name" value="PPOX_MSMEG_5819"/>
    <property type="match status" value="1"/>
</dbReference>
<evidence type="ECO:0000313" key="4">
    <source>
        <dbReference type="EMBL" id="GFE16286.1"/>
    </source>
</evidence>
<dbReference type="PANTHER" id="PTHR35176">
    <property type="entry name" value="HEME OXYGENASE HI_0854-RELATED"/>
    <property type="match status" value="1"/>
</dbReference>
<dbReference type="GO" id="GO:0005829">
    <property type="term" value="C:cytosol"/>
    <property type="evidence" value="ECO:0007669"/>
    <property type="project" value="TreeGrafter"/>
</dbReference>
<reference evidence="4 5" key="1">
    <citation type="submission" date="2019-12" db="EMBL/GenBank/DDBJ databases">
        <title>Whole genome shotgun sequence of Streptomyces hygroscopicus subsp. glebosus NBRC 13786.</title>
        <authorList>
            <person name="Ichikawa N."/>
            <person name="Kimura A."/>
            <person name="Kitahashi Y."/>
            <person name="Komaki H."/>
            <person name="Tamura T."/>
        </authorList>
    </citation>
    <scope>NUCLEOTIDE SEQUENCE [LARGE SCALE GENOMIC DNA]</scope>
    <source>
        <strain evidence="4 5">NBRC 13786</strain>
    </source>
</reference>
<comment type="caution">
    <text evidence="4">The sequence shown here is derived from an EMBL/GenBank/DDBJ whole genome shotgun (WGS) entry which is preliminary data.</text>
</comment>
<dbReference type="PANTHER" id="PTHR35176:SF6">
    <property type="entry name" value="HEME OXYGENASE HI_0854-RELATED"/>
    <property type="match status" value="1"/>
</dbReference>
<keyword evidence="5" id="KW-1185">Reference proteome</keyword>
<feature type="compositionally biased region" description="Low complexity" evidence="2">
    <location>
        <begin position="1"/>
        <end position="36"/>
    </location>
</feature>
<keyword evidence="1" id="KW-0560">Oxidoreductase</keyword>
<dbReference type="Gene3D" id="2.30.110.10">
    <property type="entry name" value="Electron Transport, Fmn-binding Protein, Chain A"/>
    <property type="match status" value="1"/>
</dbReference>
<name>A0A640T1Y3_9ACTN</name>
<dbReference type="InterPro" id="IPR011576">
    <property type="entry name" value="Pyridox_Oxase_N"/>
</dbReference>
<dbReference type="Pfam" id="PF01243">
    <property type="entry name" value="PNPOx_N"/>
    <property type="match status" value="1"/>
</dbReference>
<dbReference type="SUPFAM" id="SSF50475">
    <property type="entry name" value="FMN-binding split barrel"/>
    <property type="match status" value="1"/>
</dbReference>
<dbReference type="EMBL" id="BLIO01000001">
    <property type="protein sequence ID" value="GFE16286.1"/>
    <property type="molecule type" value="Genomic_DNA"/>
</dbReference>
<dbReference type="AlphaFoldDB" id="A0A640T1Y3"/>
<protein>
    <submittedName>
        <fullName evidence="4">PPOX class F420-dependent oxidoreductase</fullName>
    </submittedName>
</protein>
<organism evidence="4 5">
    <name type="scientific">Streptomyces glebosus</name>
    <dbReference type="NCBI Taxonomy" id="249580"/>
    <lineage>
        <taxon>Bacteria</taxon>
        <taxon>Bacillati</taxon>
        <taxon>Actinomycetota</taxon>
        <taxon>Actinomycetes</taxon>
        <taxon>Kitasatosporales</taxon>
        <taxon>Streptomycetaceae</taxon>
        <taxon>Streptomyces</taxon>
    </lineage>
</organism>
<dbReference type="InterPro" id="IPR012349">
    <property type="entry name" value="Split_barrel_FMN-bd"/>
</dbReference>
<feature type="domain" description="Pyridoxamine 5'-phosphate oxidase N-terminal" evidence="3">
    <location>
        <begin position="39"/>
        <end position="134"/>
    </location>
</feature>
<evidence type="ECO:0000313" key="5">
    <source>
        <dbReference type="Proteomes" id="UP000430079"/>
    </source>
</evidence>
<dbReference type="GO" id="GO:0070967">
    <property type="term" value="F:coenzyme F420 binding"/>
    <property type="evidence" value="ECO:0007669"/>
    <property type="project" value="TreeGrafter"/>
</dbReference>
<gene>
    <name evidence="4" type="ORF">Sgleb_43330</name>
</gene>
<proteinExistence type="predicted"/>
<dbReference type="InterPro" id="IPR024031">
    <property type="entry name" value="MSMEG_5819/OxyR"/>
</dbReference>
<dbReference type="RefSeq" id="WP_190143262.1">
    <property type="nucleotide sequence ID" value="NZ_BLIO01000001.1"/>
</dbReference>
<sequence length="173" mass="18248">MTTPSPGSTPRTTDTPAPDAAAPPAATASAPGTTGTVFTPTERAYLAGQPLARLATVGPDGGPQVRPVGFVLNDDDTLDIGGPALRRSQKYRNAQARPEVSLLIDDMAPADDPVAPGWGRGVEIRGRAELLTLDAPPMAPDFFSNDVIRVHPRRVISWHLAPDDIRSGARDVR</sequence>
<accession>A0A640T1Y3</accession>
<evidence type="ECO:0000259" key="3">
    <source>
        <dbReference type="Pfam" id="PF01243"/>
    </source>
</evidence>
<dbReference type="Proteomes" id="UP000430079">
    <property type="component" value="Unassembled WGS sequence"/>
</dbReference>
<feature type="region of interest" description="Disordered" evidence="2">
    <location>
        <begin position="1"/>
        <end position="41"/>
    </location>
</feature>
<evidence type="ECO:0000256" key="1">
    <source>
        <dbReference type="ARBA" id="ARBA00023002"/>
    </source>
</evidence>